<dbReference type="InterPro" id="IPR014752">
    <property type="entry name" value="Arrestin-like_C"/>
</dbReference>
<keyword evidence="2" id="KW-1185">Reference proteome</keyword>
<evidence type="ECO:0008006" key="3">
    <source>
        <dbReference type="Google" id="ProtNLM"/>
    </source>
</evidence>
<dbReference type="OrthoDB" id="3261578at2759"/>
<name>A0A369JZW8_HYPMA</name>
<dbReference type="AlphaFoldDB" id="A0A369JZW8"/>
<dbReference type="Proteomes" id="UP000076154">
    <property type="component" value="Unassembled WGS sequence"/>
</dbReference>
<reference evidence="1" key="1">
    <citation type="submission" date="2018-04" db="EMBL/GenBank/DDBJ databases">
        <title>Whole genome sequencing of Hypsizygus marmoreus.</title>
        <authorList>
            <person name="Choi I.-G."/>
            <person name="Min B."/>
            <person name="Kim J.-G."/>
            <person name="Kim S."/>
            <person name="Oh Y.-L."/>
            <person name="Kong W.-S."/>
            <person name="Park H."/>
            <person name="Jeong J."/>
            <person name="Song E.-S."/>
        </authorList>
    </citation>
    <scope>NUCLEOTIDE SEQUENCE [LARGE SCALE GENOMIC DNA]</scope>
    <source>
        <strain evidence="1">51987-8</strain>
    </source>
</reference>
<dbReference type="InParanoid" id="A0A369JZW8"/>
<comment type="caution">
    <text evidence="1">The sequence shown here is derived from an EMBL/GenBank/DDBJ whole genome shotgun (WGS) entry which is preliminary data.</text>
</comment>
<protein>
    <recommendedName>
        <fullName evidence="3">Arrestin-like N-terminal domain-containing protein</fullName>
    </recommendedName>
</protein>
<dbReference type="Gene3D" id="2.60.40.640">
    <property type="match status" value="1"/>
</dbReference>
<organism evidence="1 2">
    <name type="scientific">Hypsizygus marmoreus</name>
    <name type="common">White beech mushroom</name>
    <name type="synonym">Agaricus marmoreus</name>
    <dbReference type="NCBI Taxonomy" id="39966"/>
    <lineage>
        <taxon>Eukaryota</taxon>
        <taxon>Fungi</taxon>
        <taxon>Dikarya</taxon>
        <taxon>Basidiomycota</taxon>
        <taxon>Agaricomycotina</taxon>
        <taxon>Agaricomycetes</taxon>
        <taxon>Agaricomycetidae</taxon>
        <taxon>Agaricales</taxon>
        <taxon>Tricholomatineae</taxon>
        <taxon>Lyophyllaceae</taxon>
        <taxon>Hypsizygus</taxon>
    </lineage>
</organism>
<accession>A0A369JZW8</accession>
<evidence type="ECO:0000313" key="1">
    <source>
        <dbReference type="EMBL" id="RDB25885.1"/>
    </source>
</evidence>
<proteinExistence type="predicted"/>
<gene>
    <name evidence="1" type="ORF">Hypma_006734</name>
</gene>
<evidence type="ECO:0000313" key="2">
    <source>
        <dbReference type="Proteomes" id="UP000076154"/>
    </source>
</evidence>
<dbReference type="EMBL" id="LUEZ02000040">
    <property type="protein sequence ID" value="RDB25885.1"/>
    <property type="molecule type" value="Genomic_DNA"/>
</dbReference>
<sequence>MSESASSPPSYFSPLVELEVDEAQYFNSASDLPTYTRQPGLSASPRILQTREFSYNLKKKGKPWAVLTIFGNSALSDTTPVVLEGSSLNGTVNLLLGSGDPIQAVVVSVKGQIITGASPGDQYTFLDIATNLWSQSLGDPRNPSSVPSDIKFTDKLRGDYCWPFSIPLPREVVLCVGAQNESQTFHLPQTFVERHTRASIQYEVILHLSRSKLRTDHRIQVTFGYIPVTRPGPASPLRQLAYQENTPLWGPDEDPEGWHTLPSADIRGRIFGRRPVDGKCTLSLAKPLCYTRGSVIPCSIVIETSDEQALHLLSSPKAIVLRLRRSVKCHPDHEHFTESAIPWKDEIDLSQLAAWWPSPANNSRAIPNSRRLNGELHLLPDTKPTSAMAHFSIEYTIVLFPFDVVTFEPASSQPLCMLGVEIATSYGPGPRPRTYAPPGYEEYSTSVTSQSFHVPDTFLA</sequence>